<feature type="region of interest" description="Disordered" evidence="1">
    <location>
        <begin position="1"/>
        <end position="103"/>
    </location>
</feature>
<reference evidence="2" key="1">
    <citation type="submission" date="2022-10" db="EMBL/GenBank/DDBJ databases">
        <title>Tapping the CABI collections for fungal endophytes: first genome assemblies for Collariella, Neodidymelliopsis, Ascochyta clinopodiicola, Didymella pomorum, Didymosphaeria variabile, Neocosmospora piperis and Neocucurbitaria cava.</title>
        <authorList>
            <person name="Hill R."/>
        </authorList>
    </citation>
    <scope>NUCLEOTIDE SEQUENCE</scope>
    <source>
        <strain evidence="2">IMI 356815</strain>
    </source>
</reference>
<evidence type="ECO:0000313" key="3">
    <source>
        <dbReference type="Proteomes" id="UP001140513"/>
    </source>
</evidence>
<dbReference type="Proteomes" id="UP001140513">
    <property type="component" value="Unassembled WGS sequence"/>
</dbReference>
<name>A0A9W9C5E7_9PLEO</name>
<gene>
    <name evidence="2" type="ORF">N0V89_011537</name>
</gene>
<dbReference type="EMBL" id="JAPEUX010000009">
    <property type="protein sequence ID" value="KAJ4345407.1"/>
    <property type="molecule type" value="Genomic_DNA"/>
</dbReference>
<dbReference type="RefSeq" id="XP_056065571.1">
    <property type="nucleotide sequence ID" value="XM_056220268.1"/>
</dbReference>
<feature type="compositionally biased region" description="Polar residues" evidence="1">
    <location>
        <begin position="31"/>
        <end position="42"/>
    </location>
</feature>
<dbReference type="GeneID" id="80915067"/>
<proteinExistence type="predicted"/>
<organism evidence="2 3">
    <name type="scientific">Didymosphaeria variabile</name>
    <dbReference type="NCBI Taxonomy" id="1932322"/>
    <lineage>
        <taxon>Eukaryota</taxon>
        <taxon>Fungi</taxon>
        <taxon>Dikarya</taxon>
        <taxon>Ascomycota</taxon>
        <taxon>Pezizomycotina</taxon>
        <taxon>Dothideomycetes</taxon>
        <taxon>Pleosporomycetidae</taxon>
        <taxon>Pleosporales</taxon>
        <taxon>Massarineae</taxon>
        <taxon>Didymosphaeriaceae</taxon>
        <taxon>Didymosphaeria</taxon>
    </lineage>
</organism>
<evidence type="ECO:0000313" key="2">
    <source>
        <dbReference type="EMBL" id="KAJ4345407.1"/>
    </source>
</evidence>
<protein>
    <submittedName>
        <fullName evidence="2">Uncharacterized protein</fullName>
    </submittedName>
</protein>
<accession>A0A9W9C5E7</accession>
<feature type="compositionally biased region" description="Basic and acidic residues" evidence="1">
    <location>
        <begin position="43"/>
        <end position="69"/>
    </location>
</feature>
<evidence type="ECO:0000256" key="1">
    <source>
        <dbReference type="SAM" id="MobiDB-lite"/>
    </source>
</evidence>
<dbReference type="OrthoDB" id="3795027at2759"/>
<comment type="caution">
    <text evidence="2">The sequence shown here is derived from an EMBL/GenBank/DDBJ whole genome shotgun (WGS) entry which is preliminary data.</text>
</comment>
<keyword evidence="3" id="KW-1185">Reference proteome</keyword>
<sequence>MPPAPSNHVDEDEQQPEASSSQPKAEKLEVTINTKPVEPSSTEGKEDPPQLKRNDLKDSWYKDNTEFVRRGAPRPVDVYDEFVSPPRPPRRTRRAPPPPDYWADPMPEPTQPLLMSSVDLLQQLNYDGLADLPILNGQYHRSSIYLSTFPFTDKDVKQWSWLFQLGIEGKFLFKQGELPDDDGDVEDEWLYSGERHGRIAVRSTPYHRGRHDRSPWGPPDNGADVPSVYLSRALDPAIVPEPSEKDFTFVIVVRNRGRAGGGAKLLTAGSRKAAGILIYYEGLIGHSVAFVGAVKEGFEKGKKAWKYKRVESVEEAEKVVEEGIVGVVC</sequence>
<dbReference type="AlphaFoldDB" id="A0A9W9C5E7"/>